<dbReference type="EMBL" id="SMMG02000002">
    <property type="protein sequence ID" value="KAA3483650.1"/>
    <property type="molecule type" value="Genomic_DNA"/>
</dbReference>
<evidence type="ECO:0000313" key="1">
    <source>
        <dbReference type="EMBL" id="KAA3483650.1"/>
    </source>
</evidence>
<dbReference type="OrthoDB" id="999762at2759"/>
<keyword evidence="2" id="KW-1185">Reference proteome</keyword>
<evidence type="ECO:0000313" key="2">
    <source>
        <dbReference type="Proteomes" id="UP000325315"/>
    </source>
</evidence>
<sequence>MQDPPPPAVGNVLRENPLFGDADDNALRNLLAPPQLPTNVHMACNETTLRDYALPSLDMALGSTTTWAELVGKFLQKFFLISKAVQLRREDVMEGKFYEVWERFNTLIQKCPHHGFPEWISGLDRAATGALMNRTYEDAYEIIENMELNSCPLPIGRFTYGQKSATVKVIQ</sequence>
<reference evidence="2" key="1">
    <citation type="journal article" date="2019" name="Plant Biotechnol. J.">
        <title>Genome sequencing of the Australian wild diploid species Gossypium australe highlights disease resistance and delayed gland morphogenesis.</title>
        <authorList>
            <person name="Cai Y."/>
            <person name="Cai X."/>
            <person name="Wang Q."/>
            <person name="Wang P."/>
            <person name="Zhang Y."/>
            <person name="Cai C."/>
            <person name="Xu Y."/>
            <person name="Wang K."/>
            <person name="Zhou Z."/>
            <person name="Wang C."/>
            <person name="Geng S."/>
            <person name="Li B."/>
            <person name="Dong Q."/>
            <person name="Hou Y."/>
            <person name="Wang H."/>
            <person name="Ai P."/>
            <person name="Liu Z."/>
            <person name="Yi F."/>
            <person name="Sun M."/>
            <person name="An G."/>
            <person name="Cheng J."/>
            <person name="Zhang Y."/>
            <person name="Shi Q."/>
            <person name="Xie Y."/>
            <person name="Shi X."/>
            <person name="Chang Y."/>
            <person name="Huang F."/>
            <person name="Chen Y."/>
            <person name="Hong S."/>
            <person name="Mi L."/>
            <person name="Sun Q."/>
            <person name="Zhang L."/>
            <person name="Zhou B."/>
            <person name="Peng R."/>
            <person name="Zhang X."/>
            <person name="Liu F."/>
        </authorList>
    </citation>
    <scope>NUCLEOTIDE SEQUENCE [LARGE SCALE GENOMIC DNA]</scope>
    <source>
        <strain evidence="2">cv. PA1801</strain>
    </source>
</reference>
<gene>
    <name evidence="1" type="ORF">EPI10_005801</name>
</gene>
<comment type="caution">
    <text evidence="1">The sequence shown here is derived from an EMBL/GenBank/DDBJ whole genome shotgun (WGS) entry which is preliminary data.</text>
</comment>
<dbReference type="Proteomes" id="UP000325315">
    <property type="component" value="Unassembled WGS sequence"/>
</dbReference>
<proteinExistence type="predicted"/>
<dbReference type="AlphaFoldDB" id="A0A5B6WPD2"/>
<accession>A0A5B6WPD2</accession>
<name>A0A5B6WPD2_9ROSI</name>
<protein>
    <submittedName>
        <fullName evidence="1">Retrotransposon gag protein</fullName>
    </submittedName>
</protein>
<organism evidence="1 2">
    <name type="scientific">Gossypium australe</name>
    <dbReference type="NCBI Taxonomy" id="47621"/>
    <lineage>
        <taxon>Eukaryota</taxon>
        <taxon>Viridiplantae</taxon>
        <taxon>Streptophyta</taxon>
        <taxon>Embryophyta</taxon>
        <taxon>Tracheophyta</taxon>
        <taxon>Spermatophyta</taxon>
        <taxon>Magnoliopsida</taxon>
        <taxon>eudicotyledons</taxon>
        <taxon>Gunneridae</taxon>
        <taxon>Pentapetalae</taxon>
        <taxon>rosids</taxon>
        <taxon>malvids</taxon>
        <taxon>Malvales</taxon>
        <taxon>Malvaceae</taxon>
        <taxon>Malvoideae</taxon>
        <taxon>Gossypium</taxon>
    </lineage>
</organism>